<comment type="subcellular location">
    <subcellularLocation>
        <location evidence="1">Cell inner membrane</location>
        <topology evidence="1">Multi-pass membrane protein</topology>
    </subcellularLocation>
</comment>
<feature type="transmembrane region" description="Helical" evidence="7">
    <location>
        <begin position="385"/>
        <end position="405"/>
    </location>
</feature>
<gene>
    <name evidence="8" type="ORF">H9889_06920</name>
</gene>
<evidence type="ECO:0000256" key="2">
    <source>
        <dbReference type="ARBA" id="ARBA00022448"/>
    </source>
</evidence>
<feature type="transmembrane region" description="Helical" evidence="7">
    <location>
        <begin position="162"/>
        <end position="184"/>
    </location>
</feature>
<dbReference type="InterPro" id="IPR047135">
    <property type="entry name" value="YsiQ"/>
</dbReference>
<dbReference type="InterPro" id="IPR002528">
    <property type="entry name" value="MATE_fam"/>
</dbReference>
<reference evidence="8" key="2">
    <citation type="submission" date="2021-04" db="EMBL/GenBank/DDBJ databases">
        <authorList>
            <person name="Gilroy R."/>
        </authorList>
    </citation>
    <scope>NUCLEOTIDE SEQUENCE</scope>
    <source>
        <strain evidence="8">CHK160-9182</strain>
    </source>
</reference>
<dbReference type="GO" id="GO:0015297">
    <property type="term" value="F:antiporter activity"/>
    <property type="evidence" value="ECO:0007669"/>
    <property type="project" value="InterPro"/>
</dbReference>
<keyword evidence="5 7" id="KW-1133">Transmembrane helix</keyword>
<dbReference type="PIRSF" id="PIRSF006603">
    <property type="entry name" value="DinF"/>
    <property type="match status" value="1"/>
</dbReference>
<dbReference type="Proteomes" id="UP000823934">
    <property type="component" value="Unassembled WGS sequence"/>
</dbReference>
<dbReference type="GO" id="GO:0042910">
    <property type="term" value="F:xenobiotic transmembrane transporter activity"/>
    <property type="evidence" value="ECO:0007669"/>
    <property type="project" value="InterPro"/>
</dbReference>
<evidence type="ECO:0000256" key="4">
    <source>
        <dbReference type="ARBA" id="ARBA00022692"/>
    </source>
</evidence>
<keyword evidence="2" id="KW-0813">Transport</keyword>
<feature type="transmembrane region" description="Helical" evidence="7">
    <location>
        <begin position="318"/>
        <end position="335"/>
    </location>
</feature>
<evidence type="ECO:0000256" key="6">
    <source>
        <dbReference type="ARBA" id="ARBA00023136"/>
    </source>
</evidence>
<keyword evidence="4 7" id="KW-0812">Transmembrane</keyword>
<evidence type="ECO:0000313" key="8">
    <source>
        <dbReference type="EMBL" id="HIW07041.1"/>
    </source>
</evidence>
<evidence type="ECO:0000256" key="7">
    <source>
        <dbReference type="SAM" id="Phobius"/>
    </source>
</evidence>
<reference evidence="8" key="1">
    <citation type="journal article" date="2021" name="PeerJ">
        <title>Extensive microbial diversity within the chicken gut microbiome revealed by metagenomics and culture.</title>
        <authorList>
            <person name="Gilroy R."/>
            <person name="Ravi A."/>
            <person name="Getino M."/>
            <person name="Pursley I."/>
            <person name="Horton D.L."/>
            <person name="Alikhan N.F."/>
            <person name="Baker D."/>
            <person name="Gharbi K."/>
            <person name="Hall N."/>
            <person name="Watson M."/>
            <person name="Adriaenssens E.M."/>
            <person name="Foster-Nyarko E."/>
            <person name="Jarju S."/>
            <person name="Secka A."/>
            <person name="Antonio M."/>
            <person name="Oren A."/>
            <person name="Chaudhuri R.R."/>
            <person name="La Ragione R."/>
            <person name="Hildebrand F."/>
            <person name="Pallen M.J."/>
        </authorList>
    </citation>
    <scope>NUCLEOTIDE SEQUENCE</scope>
    <source>
        <strain evidence="8">CHK160-9182</strain>
    </source>
</reference>
<protein>
    <submittedName>
        <fullName evidence="8">MATE family efflux transporter</fullName>
    </submittedName>
</protein>
<keyword evidence="6 7" id="KW-0472">Membrane</keyword>
<sequence>MNPSNTVLQKSLFSLSWPIFIDILLHLVTLLINTYMISHISEQMVAATAASNQFFDTTVTIFSFIGIGCSVVVAQYLGAGNREATRKAIHLSISFNFLLGFICFTIIFFFGRSLLVLMNTPEEILEMSSSYFHIIGFCLIFEALAVILASCLRVYGHSKVPMYVSFIMNIVTVLGNILVLYGFFGLPQLGLEGVAWSTVVGRLIGVSLLFYLLFYGIKVKLDFSLFFKFKKSIIQQILKIGLPSAGENLSWSAQMLVMLAFVGLMGEQSLAAHNIYIQLSYMLMLFGISISIGNEIMVGHLVGAKQFNAAYARTFKSLRTGMIVTLGVVIVFYLSRHLIVDSFTENTIVRDLLLPMFLLSIFLEPGRTQNIVMVNALRATGDAKFPLITAIIFMWGIAVPVGYYLGIVKEMGLIGIWIGFLCDEWVRGLVNAWRWKSRKWESKRLNIETETI</sequence>
<evidence type="ECO:0000256" key="5">
    <source>
        <dbReference type="ARBA" id="ARBA00022989"/>
    </source>
</evidence>
<dbReference type="EMBL" id="DXHP01000157">
    <property type="protein sequence ID" value="HIW07041.1"/>
    <property type="molecule type" value="Genomic_DNA"/>
</dbReference>
<comment type="caution">
    <text evidence="8">The sequence shown here is derived from an EMBL/GenBank/DDBJ whole genome shotgun (WGS) entry which is preliminary data.</text>
</comment>
<feature type="transmembrane region" description="Helical" evidence="7">
    <location>
        <begin position="57"/>
        <end position="77"/>
    </location>
</feature>
<feature type="transmembrane region" description="Helical" evidence="7">
    <location>
        <begin position="12"/>
        <end position="37"/>
    </location>
</feature>
<evidence type="ECO:0000313" key="9">
    <source>
        <dbReference type="Proteomes" id="UP000823934"/>
    </source>
</evidence>
<evidence type="ECO:0000256" key="1">
    <source>
        <dbReference type="ARBA" id="ARBA00004429"/>
    </source>
</evidence>
<organism evidence="8 9">
    <name type="scientific">Candidatus Ignatzschineria merdigallinarum</name>
    <dbReference type="NCBI Taxonomy" id="2838621"/>
    <lineage>
        <taxon>Bacteria</taxon>
        <taxon>Pseudomonadati</taxon>
        <taxon>Pseudomonadota</taxon>
        <taxon>Gammaproteobacteria</taxon>
        <taxon>Cardiobacteriales</taxon>
        <taxon>Ignatzschineriaceae</taxon>
        <taxon>Ignatzschineria</taxon>
    </lineage>
</organism>
<keyword evidence="3" id="KW-1003">Cell membrane</keyword>
<evidence type="ECO:0000256" key="3">
    <source>
        <dbReference type="ARBA" id="ARBA00022475"/>
    </source>
</evidence>
<feature type="transmembrane region" description="Helical" evidence="7">
    <location>
        <begin position="131"/>
        <end position="155"/>
    </location>
</feature>
<dbReference type="PANTHER" id="PTHR42925">
    <property type="entry name" value="MULTIDRUG AND TOXIN EFFLUX PROTEIN MATE FAMILY"/>
    <property type="match status" value="1"/>
</dbReference>
<dbReference type="Pfam" id="PF01554">
    <property type="entry name" value="MatE"/>
    <property type="match status" value="2"/>
</dbReference>
<feature type="transmembrane region" description="Helical" evidence="7">
    <location>
        <begin position="196"/>
        <end position="217"/>
    </location>
</feature>
<dbReference type="AlphaFoldDB" id="A0A9D1Q6H2"/>
<feature type="transmembrane region" description="Helical" evidence="7">
    <location>
        <begin position="89"/>
        <end position="111"/>
    </location>
</feature>
<dbReference type="NCBIfam" id="TIGR00797">
    <property type="entry name" value="matE"/>
    <property type="match status" value="1"/>
</dbReference>
<dbReference type="InterPro" id="IPR048279">
    <property type="entry name" value="MdtK-like"/>
</dbReference>
<dbReference type="PANTHER" id="PTHR42925:SF2">
    <property type="entry name" value="NA+ DRIVEN MULTIDRUG EFFLUX PUMP"/>
    <property type="match status" value="1"/>
</dbReference>
<feature type="transmembrane region" description="Helical" evidence="7">
    <location>
        <begin position="275"/>
        <end position="297"/>
    </location>
</feature>
<name>A0A9D1Q6H2_9GAMM</name>
<dbReference type="GO" id="GO:0005886">
    <property type="term" value="C:plasma membrane"/>
    <property type="evidence" value="ECO:0007669"/>
    <property type="project" value="UniProtKB-SubCell"/>
</dbReference>
<accession>A0A9D1Q6H2</accession>
<proteinExistence type="predicted"/>
<dbReference type="CDD" id="cd13134">
    <property type="entry name" value="MATE_like_8"/>
    <property type="match status" value="1"/>
</dbReference>
<feature type="transmembrane region" description="Helical" evidence="7">
    <location>
        <begin position="237"/>
        <end position="263"/>
    </location>
</feature>